<dbReference type="PANTHER" id="PTHR36919:SF2">
    <property type="entry name" value="BLL6627 PROTEIN"/>
    <property type="match status" value="1"/>
</dbReference>
<proteinExistence type="predicted"/>
<sequence length="162" mass="17936">MQICYDTAKLFMGVQMKFIVFVFALLLLASSAHANPHAVYGLWLTPSKTAQIEIADCGDGTPCGTLVWIDGENPDATLDDQNPDAALRERPMLGIQMLWNFRKKSDGWKKGRIYSPQEGKTYRSTIALAEDGTLQVKGCLGPFCKAQTWTRVEPDTDVVPLP</sequence>
<organism evidence="2">
    <name type="scientific">hydrothermal vent metagenome</name>
    <dbReference type="NCBI Taxonomy" id="652676"/>
    <lineage>
        <taxon>unclassified sequences</taxon>
        <taxon>metagenomes</taxon>
        <taxon>ecological metagenomes</taxon>
    </lineage>
</organism>
<name>A0A3B0SHP2_9ZZZZ</name>
<reference evidence="2" key="1">
    <citation type="submission" date="2018-06" db="EMBL/GenBank/DDBJ databases">
        <authorList>
            <person name="Zhirakovskaya E."/>
        </authorList>
    </citation>
    <scope>NUCLEOTIDE SEQUENCE</scope>
</reference>
<dbReference type="PANTHER" id="PTHR36919">
    <property type="entry name" value="BLR1215 PROTEIN"/>
    <property type="match status" value="1"/>
</dbReference>
<feature type="domain" description="DUF2147" evidence="1">
    <location>
        <begin position="41"/>
        <end position="151"/>
    </location>
</feature>
<dbReference type="Gene3D" id="2.40.128.520">
    <property type="match status" value="1"/>
</dbReference>
<dbReference type="Pfam" id="PF09917">
    <property type="entry name" value="DUF2147"/>
    <property type="match status" value="1"/>
</dbReference>
<evidence type="ECO:0000259" key="1">
    <source>
        <dbReference type="Pfam" id="PF09917"/>
    </source>
</evidence>
<dbReference type="InterPro" id="IPR019223">
    <property type="entry name" value="DUF2147"/>
</dbReference>
<evidence type="ECO:0000313" key="2">
    <source>
        <dbReference type="EMBL" id="VAW01932.1"/>
    </source>
</evidence>
<gene>
    <name evidence="2" type="ORF">MNBD_ALPHA06-944</name>
</gene>
<dbReference type="AlphaFoldDB" id="A0A3B0SHP2"/>
<accession>A0A3B0SHP2</accession>
<dbReference type="EMBL" id="UOEE01000330">
    <property type="protein sequence ID" value="VAW01932.1"/>
    <property type="molecule type" value="Genomic_DNA"/>
</dbReference>
<protein>
    <recommendedName>
        <fullName evidence="1">DUF2147 domain-containing protein</fullName>
    </recommendedName>
</protein>